<dbReference type="Gene3D" id="3.30.70.120">
    <property type="match status" value="1"/>
</dbReference>
<dbReference type="AlphaFoldDB" id="A0A8A0RLE0"/>
<evidence type="ECO:0000313" key="2">
    <source>
        <dbReference type="Proteomes" id="UP000662904"/>
    </source>
</evidence>
<keyword evidence="2" id="KW-1185">Reference proteome</keyword>
<name>A0A8A0RLE0_9FIRM</name>
<protein>
    <recommendedName>
        <fullName evidence="3">Nitrogen regulatory protein P-II</fullName>
    </recommendedName>
</protein>
<dbReference type="SUPFAM" id="SSF54913">
    <property type="entry name" value="GlnB-like"/>
    <property type="match status" value="1"/>
</dbReference>
<dbReference type="RefSeq" id="WP_206708645.1">
    <property type="nucleotide sequence ID" value="NZ_CP059066.1"/>
</dbReference>
<accession>A0A8A0RLE0</accession>
<reference evidence="1" key="1">
    <citation type="submission" date="2020-07" db="EMBL/GenBank/DDBJ databases">
        <title>Koleobacter methoxysyntrophicus gen. nov., sp. nov., a novel anaerobic bacterium isolated from deep subsurface oil field and proposal of Koleobacterales ord. nov. in the phylum Firmicutes.</title>
        <authorList>
            <person name="Sakamoto S."/>
            <person name="Tamaki H."/>
        </authorList>
    </citation>
    <scope>NUCLEOTIDE SEQUENCE</scope>
    <source>
        <strain evidence="1">NRmbB1</strain>
    </source>
</reference>
<evidence type="ECO:0000313" key="1">
    <source>
        <dbReference type="EMBL" id="QSQ08430.1"/>
    </source>
</evidence>
<proteinExistence type="predicted"/>
<gene>
    <name evidence="1" type="ORF">H0A61_00752</name>
</gene>
<dbReference type="KEGG" id="kme:H0A61_00752"/>
<evidence type="ECO:0008006" key="3">
    <source>
        <dbReference type="Google" id="ProtNLM"/>
    </source>
</evidence>
<dbReference type="InterPro" id="IPR011322">
    <property type="entry name" value="N-reg_PII-like_a/b"/>
</dbReference>
<dbReference type="Proteomes" id="UP000662904">
    <property type="component" value="Chromosome"/>
</dbReference>
<dbReference type="InterPro" id="IPR015867">
    <property type="entry name" value="N-reg_PII/ATP_PRibTrfase_C"/>
</dbReference>
<organism evidence="1 2">
    <name type="scientific">Koleobacter methoxysyntrophicus</name>
    <dbReference type="NCBI Taxonomy" id="2751313"/>
    <lineage>
        <taxon>Bacteria</taxon>
        <taxon>Bacillati</taxon>
        <taxon>Bacillota</taxon>
        <taxon>Clostridia</taxon>
        <taxon>Koleobacterales</taxon>
        <taxon>Koleobacteraceae</taxon>
        <taxon>Koleobacter</taxon>
    </lineage>
</organism>
<sequence length="130" mass="14341">MYLIVLVLNKTEYLREVLKAFTELGIKGATILDSIGAGRMRNLDGHYIPLVGGLMRVLENGYPHNRTIFSVVESKEIALKAADRIEEIVGDLTVPGTGIFFFVPVEFFRGGALGHYLNQKNEPTEDGSVS</sequence>
<dbReference type="EMBL" id="CP059066">
    <property type="protein sequence ID" value="QSQ08430.1"/>
    <property type="molecule type" value="Genomic_DNA"/>
</dbReference>